<gene>
    <name evidence="1" type="ORF">NTEN_LOCUS15959</name>
</gene>
<organism evidence="1 2">
    <name type="scientific">Nesidiocoris tenuis</name>
    <dbReference type="NCBI Taxonomy" id="355587"/>
    <lineage>
        <taxon>Eukaryota</taxon>
        <taxon>Metazoa</taxon>
        <taxon>Ecdysozoa</taxon>
        <taxon>Arthropoda</taxon>
        <taxon>Hexapoda</taxon>
        <taxon>Insecta</taxon>
        <taxon>Pterygota</taxon>
        <taxon>Neoptera</taxon>
        <taxon>Paraneoptera</taxon>
        <taxon>Hemiptera</taxon>
        <taxon>Heteroptera</taxon>
        <taxon>Panheteroptera</taxon>
        <taxon>Cimicomorpha</taxon>
        <taxon>Miridae</taxon>
        <taxon>Dicyphina</taxon>
        <taxon>Nesidiocoris</taxon>
    </lineage>
</organism>
<proteinExistence type="predicted"/>
<evidence type="ECO:0000313" key="2">
    <source>
        <dbReference type="Proteomes" id="UP000479000"/>
    </source>
</evidence>
<dbReference type="Proteomes" id="UP000479000">
    <property type="component" value="Unassembled WGS sequence"/>
</dbReference>
<name>A0A6H5H4K9_9HEMI</name>
<evidence type="ECO:0000313" key="1">
    <source>
        <dbReference type="EMBL" id="CAB0010966.1"/>
    </source>
</evidence>
<feature type="non-terminal residue" evidence="1">
    <location>
        <position position="51"/>
    </location>
</feature>
<accession>A0A6H5H4K9</accession>
<keyword evidence="2" id="KW-1185">Reference proteome</keyword>
<protein>
    <submittedName>
        <fullName evidence="1">Uncharacterized protein</fullName>
    </submittedName>
</protein>
<sequence length="51" mass="6071">MLQFLINRKLLKPQNSFSTRWNPRKNICPPNIFNLKNLIVSFKSAKLKLEK</sequence>
<reference evidence="1 2" key="1">
    <citation type="submission" date="2020-02" db="EMBL/GenBank/DDBJ databases">
        <authorList>
            <person name="Ferguson B K."/>
        </authorList>
    </citation>
    <scope>NUCLEOTIDE SEQUENCE [LARGE SCALE GENOMIC DNA]</scope>
</reference>
<dbReference type="AlphaFoldDB" id="A0A6H5H4K9"/>
<dbReference type="EMBL" id="CADCXU010023505">
    <property type="protein sequence ID" value="CAB0010966.1"/>
    <property type="molecule type" value="Genomic_DNA"/>
</dbReference>